<evidence type="ECO:0000313" key="1">
    <source>
        <dbReference type="EMBL" id="GEM16788.1"/>
    </source>
</evidence>
<accession>A0A829WIY8</accession>
<comment type="caution">
    <text evidence="1">The sequence shown here is derived from an EMBL/GenBank/DDBJ whole genome shotgun (WGS) entry which is preliminary data.</text>
</comment>
<sequence length="42" mass="4792">MPVRQSGLVYHSDCDSQYVVIRYVERLAESGIETDKSFVNVT</sequence>
<dbReference type="EMBL" id="BARJ01000007">
    <property type="protein sequence ID" value="GEM16788.1"/>
    <property type="molecule type" value="Genomic_DNA"/>
</dbReference>
<organism evidence="1 2">
    <name type="scientific">Gluconobacter oxydans NBRC 3293</name>
    <dbReference type="NCBI Taxonomy" id="1315969"/>
    <lineage>
        <taxon>Bacteria</taxon>
        <taxon>Pseudomonadati</taxon>
        <taxon>Pseudomonadota</taxon>
        <taxon>Alphaproteobacteria</taxon>
        <taxon>Acetobacterales</taxon>
        <taxon>Acetobacteraceae</taxon>
        <taxon>Gluconobacter</taxon>
    </lineage>
</organism>
<proteinExistence type="predicted"/>
<evidence type="ECO:0008006" key="3">
    <source>
        <dbReference type="Google" id="ProtNLM"/>
    </source>
</evidence>
<dbReference type="Proteomes" id="UP000484858">
    <property type="component" value="Unassembled WGS sequence"/>
</dbReference>
<protein>
    <recommendedName>
        <fullName evidence="3">Transposase</fullName>
    </recommendedName>
</protein>
<evidence type="ECO:0000313" key="2">
    <source>
        <dbReference type="Proteomes" id="UP000484858"/>
    </source>
</evidence>
<reference evidence="1 2" key="1">
    <citation type="submission" date="2013-04" db="EMBL/GenBank/DDBJ databases">
        <title>Gluconobacter oxydans NBRC 3293 whole genome sequence.</title>
        <authorList>
            <person name="Matsutani M."/>
            <person name="Yakushi T."/>
            <person name="Matsushita K."/>
        </authorList>
    </citation>
    <scope>NUCLEOTIDE SEQUENCE [LARGE SCALE GENOMIC DNA]</scope>
    <source>
        <strain evidence="1 2">NBRC 3293</strain>
    </source>
</reference>
<dbReference type="AlphaFoldDB" id="A0A829WIY8"/>
<gene>
    <name evidence="1" type="ORF">NBRC3293_1285</name>
</gene>
<name>A0A829WIY8_GLUOY</name>